<protein>
    <submittedName>
        <fullName evidence="4">Proline dehydrogenase</fullName>
        <ecNumber evidence="4">1.2.1.88</ecNumber>
        <ecNumber evidence="4">1.5.5.2</ecNumber>
    </submittedName>
</protein>
<evidence type="ECO:0000256" key="2">
    <source>
        <dbReference type="ARBA" id="ARBA00023027"/>
    </source>
</evidence>
<evidence type="ECO:0000259" key="3">
    <source>
        <dbReference type="Pfam" id="PF00171"/>
    </source>
</evidence>
<dbReference type="STRING" id="754436.JCM19237_1142"/>
<dbReference type="GO" id="GO:0004657">
    <property type="term" value="F:proline dehydrogenase activity"/>
    <property type="evidence" value="ECO:0007669"/>
    <property type="project" value="UniProtKB-EC"/>
</dbReference>
<dbReference type="Pfam" id="PF00171">
    <property type="entry name" value="Aldedh"/>
    <property type="match status" value="1"/>
</dbReference>
<feature type="domain" description="Aldehyde dehydrogenase" evidence="3">
    <location>
        <begin position="61"/>
        <end position="191"/>
    </location>
</feature>
<dbReference type="Proteomes" id="UP000029227">
    <property type="component" value="Unassembled WGS sequence"/>
</dbReference>
<evidence type="ECO:0000256" key="1">
    <source>
        <dbReference type="ARBA" id="ARBA00023002"/>
    </source>
</evidence>
<evidence type="ECO:0000313" key="4">
    <source>
        <dbReference type="EMBL" id="GAL04470.1"/>
    </source>
</evidence>
<dbReference type="EC" id="1.2.1.88" evidence="4"/>
<dbReference type="SUPFAM" id="SSF53720">
    <property type="entry name" value="ALDH-like"/>
    <property type="match status" value="1"/>
</dbReference>
<evidence type="ECO:0000313" key="5">
    <source>
        <dbReference type="Proteomes" id="UP000029227"/>
    </source>
</evidence>
<proteinExistence type="predicted"/>
<name>A0A090QMW1_9GAMM</name>
<dbReference type="InterPro" id="IPR050485">
    <property type="entry name" value="Proline_metab_enzyme"/>
</dbReference>
<dbReference type="GO" id="GO:0009898">
    <property type="term" value="C:cytoplasmic side of plasma membrane"/>
    <property type="evidence" value="ECO:0007669"/>
    <property type="project" value="TreeGrafter"/>
</dbReference>
<dbReference type="EMBL" id="BBMN01000004">
    <property type="protein sequence ID" value="GAL04470.1"/>
    <property type="molecule type" value="Genomic_DNA"/>
</dbReference>
<dbReference type="InterPro" id="IPR016162">
    <property type="entry name" value="Ald_DH_N"/>
</dbReference>
<accession>A0A090QMW1</accession>
<dbReference type="EC" id="1.5.5.2" evidence="4"/>
<sequence>MPPAIFGEQRQNSAGINIDIASEWTPFHAEVQRFLTQQWQAGPVINGVTQLDGDSHHANDSGMTVTAPYDRRESVGHVAFASAQQVDAAITVAQAAYPAWANRPVAERAACLVRLADLLEAHTGELVALCHREAGKTLHDGIDEIREAVDFCRFYAQQASQQFAAPQTVTGYDGTVRTVYQQGRGVFACISRGTSRWRFFWGKCPQH</sequence>
<dbReference type="PANTHER" id="PTHR42862:SF1">
    <property type="entry name" value="DELTA-1-PYRROLINE-5-CARBOXYLATE DEHYDROGENASE 2, ISOFORM A-RELATED"/>
    <property type="match status" value="1"/>
</dbReference>
<dbReference type="InterPro" id="IPR016161">
    <property type="entry name" value="Ald_DH/histidinol_DH"/>
</dbReference>
<dbReference type="AlphaFoldDB" id="A0A090QMW1"/>
<dbReference type="GO" id="GO:0010133">
    <property type="term" value="P:L-proline catabolic process to L-glutamate"/>
    <property type="evidence" value="ECO:0007669"/>
    <property type="project" value="TreeGrafter"/>
</dbReference>
<dbReference type="PANTHER" id="PTHR42862">
    <property type="entry name" value="DELTA-1-PYRROLINE-5-CARBOXYLATE DEHYDROGENASE 1, ISOFORM A-RELATED"/>
    <property type="match status" value="1"/>
</dbReference>
<dbReference type="eggNOG" id="COG4230">
    <property type="taxonomic scope" value="Bacteria"/>
</dbReference>
<dbReference type="GO" id="GO:0003842">
    <property type="term" value="F:L-glutamate gamma-semialdehyde dehydrogenase activity"/>
    <property type="evidence" value="ECO:0007669"/>
    <property type="project" value="UniProtKB-EC"/>
</dbReference>
<organism evidence="4 5">
    <name type="scientific">Photobacterium aphoticum</name>
    <dbReference type="NCBI Taxonomy" id="754436"/>
    <lineage>
        <taxon>Bacteria</taxon>
        <taxon>Pseudomonadati</taxon>
        <taxon>Pseudomonadota</taxon>
        <taxon>Gammaproteobacteria</taxon>
        <taxon>Vibrionales</taxon>
        <taxon>Vibrionaceae</taxon>
        <taxon>Photobacterium</taxon>
    </lineage>
</organism>
<keyword evidence="1 4" id="KW-0560">Oxidoreductase</keyword>
<keyword evidence="2" id="KW-0520">NAD</keyword>
<reference evidence="4 5" key="1">
    <citation type="journal article" date="2014" name="Genome Announc.">
        <title>Draft Genome Sequences of Two Vibrionaceae Species, Vibrio ponticus C121 and Photobacterium aphoticum C119, Isolated as Coral Reef Microbiota.</title>
        <authorList>
            <person name="Al-saari N."/>
            <person name="Meirelles P.M."/>
            <person name="Mino S."/>
            <person name="Suda W."/>
            <person name="Oshima K."/>
            <person name="Hattori M."/>
            <person name="Ohkuma M."/>
            <person name="Thompson F.L."/>
            <person name="Gomez-Gil B."/>
            <person name="Sawabe T."/>
            <person name="Sawabe T."/>
        </authorList>
    </citation>
    <scope>NUCLEOTIDE SEQUENCE [LARGE SCALE GENOMIC DNA]</scope>
    <source>
        <strain evidence="4 5">JCM 19237</strain>
    </source>
</reference>
<comment type="caution">
    <text evidence="4">The sequence shown here is derived from an EMBL/GenBank/DDBJ whole genome shotgun (WGS) entry which is preliminary data.</text>
</comment>
<dbReference type="InterPro" id="IPR015590">
    <property type="entry name" value="Aldehyde_DH_dom"/>
</dbReference>
<gene>
    <name evidence="4" type="ORF">JCM19237_1142</name>
</gene>
<dbReference type="Gene3D" id="3.40.605.10">
    <property type="entry name" value="Aldehyde Dehydrogenase, Chain A, domain 1"/>
    <property type="match status" value="1"/>
</dbReference>